<accession>A0A1B8QCY8</accession>
<organism evidence="2 3">
    <name type="scientific">Faucicola atlantae</name>
    <dbReference type="NCBI Taxonomy" id="34059"/>
    <lineage>
        <taxon>Bacteria</taxon>
        <taxon>Pseudomonadati</taxon>
        <taxon>Pseudomonadota</taxon>
        <taxon>Gammaproteobacteria</taxon>
        <taxon>Moraxellales</taxon>
        <taxon>Moraxellaceae</taxon>
        <taxon>Faucicola</taxon>
    </lineage>
</organism>
<dbReference type="InterPro" id="IPR007048">
    <property type="entry name" value="IraD/Gp25-like"/>
</dbReference>
<reference evidence="2 3" key="1">
    <citation type="submission" date="2016-06" db="EMBL/GenBank/DDBJ databases">
        <title>Draft genome of Moraxella atlantae CCUG 59586.</title>
        <authorList>
            <person name="Salva-Serra F."/>
            <person name="Engstrom-Jakobsson H."/>
            <person name="Thorell K."/>
            <person name="Gonzales-Siles L."/>
            <person name="Karlsson R."/>
            <person name="Boulund F."/>
            <person name="Engstrand L."/>
            <person name="Kristiansson E."/>
            <person name="Moore E."/>
        </authorList>
    </citation>
    <scope>NUCLEOTIDE SEQUENCE [LARGE SCALE GENOMIC DNA]</scope>
    <source>
        <strain evidence="2 3">CCUG 59586</strain>
    </source>
</reference>
<name>A0A1B8QCY8_9GAMM</name>
<evidence type="ECO:0000313" key="3">
    <source>
        <dbReference type="Proteomes" id="UP000092616"/>
    </source>
</evidence>
<protein>
    <recommendedName>
        <fullName evidence="1">IraD/Gp25-like domain-containing protein</fullName>
    </recommendedName>
</protein>
<dbReference type="Proteomes" id="UP000092616">
    <property type="component" value="Unassembled WGS sequence"/>
</dbReference>
<gene>
    <name evidence="2" type="ORF">A9306_08970</name>
</gene>
<dbReference type="AlphaFoldDB" id="A0A1B8QCY8"/>
<comment type="caution">
    <text evidence="2">The sequence shown here is derived from an EMBL/GenBank/DDBJ whole genome shotgun (WGS) entry which is preliminary data.</text>
</comment>
<dbReference type="EMBL" id="LZNA01000042">
    <property type="protein sequence ID" value="OBX79185.1"/>
    <property type="molecule type" value="Genomic_DNA"/>
</dbReference>
<dbReference type="RefSeq" id="WP_067337652.1">
    <property type="nucleotide sequence ID" value="NZ_LZNA01000042.1"/>
</dbReference>
<feature type="domain" description="IraD/Gp25-like" evidence="1">
    <location>
        <begin position="13"/>
        <end position="98"/>
    </location>
</feature>
<sequence length="111" mass="12576">MNRHTGQQLTADGHILQSLTDILTTPVGSRVMRRDYGSILPLLVDQPASPRLFMQVRAAVIHAIMRWEQRVKPVAIHIIPSITGQASIQLDYELVTHNNKRCDTIRLEDLL</sequence>
<dbReference type="SUPFAM" id="SSF160719">
    <property type="entry name" value="gpW/gp25-like"/>
    <property type="match status" value="1"/>
</dbReference>
<evidence type="ECO:0000313" key="2">
    <source>
        <dbReference type="EMBL" id="OBX79185.1"/>
    </source>
</evidence>
<dbReference type="Pfam" id="PF04965">
    <property type="entry name" value="GPW_gp25"/>
    <property type="match status" value="1"/>
</dbReference>
<proteinExistence type="predicted"/>
<dbReference type="Gene3D" id="3.10.450.40">
    <property type="match status" value="1"/>
</dbReference>
<evidence type="ECO:0000259" key="1">
    <source>
        <dbReference type="Pfam" id="PF04965"/>
    </source>
</evidence>
<keyword evidence="3" id="KW-1185">Reference proteome</keyword>